<keyword evidence="3" id="KW-1185">Reference proteome</keyword>
<dbReference type="Proteomes" id="UP000632774">
    <property type="component" value="Unassembled WGS sequence"/>
</dbReference>
<organism evidence="2 3">
    <name type="scientific">Mucilaginibacter boryungensis</name>
    <dbReference type="NCBI Taxonomy" id="768480"/>
    <lineage>
        <taxon>Bacteria</taxon>
        <taxon>Pseudomonadati</taxon>
        <taxon>Bacteroidota</taxon>
        <taxon>Sphingobacteriia</taxon>
        <taxon>Sphingobacteriales</taxon>
        <taxon>Sphingobacteriaceae</taxon>
        <taxon>Mucilaginibacter</taxon>
    </lineage>
</organism>
<evidence type="ECO:0000313" key="2">
    <source>
        <dbReference type="EMBL" id="MBE9666452.1"/>
    </source>
</evidence>
<comment type="caution">
    <text evidence="2">The sequence shown here is derived from an EMBL/GenBank/DDBJ whole genome shotgun (WGS) entry which is preliminary data.</text>
</comment>
<dbReference type="RefSeq" id="WP_194105810.1">
    <property type="nucleotide sequence ID" value="NZ_JADFFM010000001.1"/>
</dbReference>
<gene>
    <name evidence="2" type="ORF">IRJ18_08785</name>
</gene>
<feature type="chain" id="PRO_5047446275" evidence="1">
    <location>
        <begin position="19"/>
        <end position="225"/>
    </location>
</feature>
<name>A0ABR9XGE7_9SPHI</name>
<protein>
    <submittedName>
        <fullName evidence="2">Uncharacterized protein</fullName>
    </submittedName>
</protein>
<evidence type="ECO:0000313" key="3">
    <source>
        <dbReference type="Proteomes" id="UP000632774"/>
    </source>
</evidence>
<feature type="signal peptide" evidence="1">
    <location>
        <begin position="1"/>
        <end position="18"/>
    </location>
</feature>
<keyword evidence="1" id="KW-0732">Signal</keyword>
<proteinExistence type="predicted"/>
<accession>A0ABR9XGE7</accession>
<reference evidence="2 3" key="1">
    <citation type="submission" date="2020-10" db="EMBL/GenBank/DDBJ databases">
        <title>Mucilaginibacter mali sp. nov., isolated from rhizosphere soil of apple orchard.</title>
        <authorList>
            <person name="Lee J.-S."/>
            <person name="Kim H.S."/>
            <person name="Kim J.-S."/>
        </authorList>
    </citation>
    <scope>NUCLEOTIDE SEQUENCE [LARGE SCALE GENOMIC DNA]</scope>
    <source>
        <strain evidence="2 3">KCTC 23157</strain>
    </source>
</reference>
<sequence length="225" mass="25949">MRNCLFIILSLVSQFVFAQVIYTPVAKSHYDAAVKKIPIQYKAALNELYKQTGNPNGVAIFTFYKTDTLNKEEKIDRGNVHIYLSSPNDTSKKEDITSIKEENTYLPIPCMAIVNGDSLLIEVPPIFNPFVKHVIIKNRVISTYEEYQKRDKIFQLNLSSDKTEKLSIPVRTPVLKLNSSNRNRGQIIYGEVEYITQPYYVDDDNFKSKHICKSIHCKYVFRALL</sequence>
<evidence type="ECO:0000256" key="1">
    <source>
        <dbReference type="SAM" id="SignalP"/>
    </source>
</evidence>
<dbReference type="EMBL" id="JADFFM010000001">
    <property type="protein sequence ID" value="MBE9666452.1"/>
    <property type="molecule type" value="Genomic_DNA"/>
</dbReference>